<dbReference type="EMBL" id="VTPC01008683">
    <property type="protein sequence ID" value="KAF2892546.1"/>
    <property type="molecule type" value="Genomic_DNA"/>
</dbReference>
<accession>A0A8K0GB93</accession>
<reference evidence="2" key="1">
    <citation type="submission" date="2019-08" db="EMBL/GenBank/DDBJ databases">
        <title>The genome of the North American firefly Photinus pyralis.</title>
        <authorList>
            <consortium name="Photinus pyralis genome working group"/>
            <person name="Fallon T.R."/>
            <person name="Sander Lower S.E."/>
            <person name="Weng J.-K."/>
        </authorList>
    </citation>
    <scope>NUCLEOTIDE SEQUENCE</scope>
    <source>
        <strain evidence="2">TRF0915ILg1</strain>
        <tissue evidence="2">Whole body</tissue>
    </source>
</reference>
<keyword evidence="3" id="KW-1185">Reference proteome</keyword>
<name>A0A8K0GB93_IGNLU</name>
<dbReference type="GO" id="GO:0003676">
    <property type="term" value="F:nucleic acid binding"/>
    <property type="evidence" value="ECO:0007669"/>
    <property type="project" value="InterPro"/>
</dbReference>
<feature type="domain" description="DDE-1" evidence="1">
    <location>
        <begin position="9"/>
        <end position="71"/>
    </location>
</feature>
<organism evidence="2 3">
    <name type="scientific">Ignelater luminosus</name>
    <name type="common">Cucubano</name>
    <name type="synonym">Pyrophorus luminosus</name>
    <dbReference type="NCBI Taxonomy" id="2038154"/>
    <lineage>
        <taxon>Eukaryota</taxon>
        <taxon>Metazoa</taxon>
        <taxon>Ecdysozoa</taxon>
        <taxon>Arthropoda</taxon>
        <taxon>Hexapoda</taxon>
        <taxon>Insecta</taxon>
        <taxon>Pterygota</taxon>
        <taxon>Neoptera</taxon>
        <taxon>Endopterygota</taxon>
        <taxon>Coleoptera</taxon>
        <taxon>Polyphaga</taxon>
        <taxon>Elateriformia</taxon>
        <taxon>Elateroidea</taxon>
        <taxon>Elateridae</taxon>
        <taxon>Agrypninae</taxon>
        <taxon>Pyrophorini</taxon>
        <taxon>Ignelater</taxon>
    </lineage>
</organism>
<proteinExistence type="predicted"/>
<protein>
    <recommendedName>
        <fullName evidence="1">DDE-1 domain-containing protein</fullName>
    </recommendedName>
</protein>
<dbReference type="Proteomes" id="UP000801492">
    <property type="component" value="Unassembled WGS sequence"/>
</dbReference>
<dbReference type="AlphaFoldDB" id="A0A8K0GB93"/>
<comment type="caution">
    <text evidence="2">The sequence shown here is derived from an EMBL/GenBank/DDBJ whole genome shotgun (WGS) entry which is preliminary data.</text>
</comment>
<gene>
    <name evidence="2" type="ORF">ILUMI_13627</name>
</gene>
<evidence type="ECO:0000313" key="2">
    <source>
        <dbReference type="EMBL" id="KAF2892546.1"/>
    </source>
</evidence>
<evidence type="ECO:0000313" key="3">
    <source>
        <dbReference type="Proteomes" id="UP000801492"/>
    </source>
</evidence>
<dbReference type="Pfam" id="PF03184">
    <property type="entry name" value="DDE_1"/>
    <property type="match status" value="1"/>
</dbReference>
<sequence>MAVFNFSLHCSHRLQSFDVTVFDPLKACYRTSMIEWMTSNPCKTVTVYNVVQFAKDAYYAAFNMSNITSRFRNMGIWLINKRIFTDEDFLPSFVIDRPERPRERPVQLRRNFGLSRRQAGVFPKRAALSKRHSGAAA</sequence>
<dbReference type="InterPro" id="IPR004875">
    <property type="entry name" value="DDE_SF_endonuclease_dom"/>
</dbReference>
<dbReference type="OrthoDB" id="8187571at2759"/>
<evidence type="ECO:0000259" key="1">
    <source>
        <dbReference type="Pfam" id="PF03184"/>
    </source>
</evidence>